<evidence type="ECO:0000256" key="3">
    <source>
        <dbReference type="ARBA" id="ARBA00022679"/>
    </source>
</evidence>
<evidence type="ECO:0000313" key="7">
    <source>
        <dbReference type="Proteomes" id="UP001209229"/>
    </source>
</evidence>
<dbReference type="InterPro" id="IPR004839">
    <property type="entry name" value="Aminotransferase_I/II_large"/>
</dbReference>
<reference evidence="6" key="1">
    <citation type="submission" date="2022-10" db="EMBL/GenBank/DDBJ databases">
        <authorList>
            <person name="Yu W.X."/>
        </authorList>
    </citation>
    <scope>NUCLEOTIDE SEQUENCE</scope>
    <source>
        <strain evidence="6">AAT</strain>
    </source>
</reference>
<dbReference type="RefSeq" id="WP_301190715.1">
    <property type="nucleotide sequence ID" value="NZ_JAPDPJ010000024.1"/>
</dbReference>
<evidence type="ECO:0000256" key="4">
    <source>
        <dbReference type="ARBA" id="ARBA00022898"/>
    </source>
</evidence>
<comment type="cofactor">
    <cofactor evidence="1">
        <name>pyridoxal 5'-phosphate</name>
        <dbReference type="ChEBI" id="CHEBI:597326"/>
    </cofactor>
</comment>
<keyword evidence="4" id="KW-0663">Pyridoxal phosphate</keyword>
<feature type="domain" description="Aminotransferase class I/classII large" evidence="5">
    <location>
        <begin position="58"/>
        <end position="367"/>
    </location>
</feature>
<dbReference type="CDD" id="cd00609">
    <property type="entry name" value="AAT_like"/>
    <property type="match status" value="1"/>
</dbReference>
<proteinExistence type="predicted"/>
<protein>
    <submittedName>
        <fullName evidence="6">Aminotransferase class I/II-fold pyridoxal phosphate-dependent enzyme</fullName>
    </submittedName>
</protein>
<dbReference type="Gene3D" id="3.90.1150.10">
    <property type="entry name" value="Aspartate Aminotransferase, domain 1"/>
    <property type="match status" value="1"/>
</dbReference>
<dbReference type="InterPro" id="IPR015424">
    <property type="entry name" value="PyrdxlP-dep_Trfase"/>
</dbReference>
<dbReference type="AlphaFoldDB" id="A0AAE3M5T1"/>
<dbReference type="PANTHER" id="PTHR43807">
    <property type="entry name" value="FI04487P"/>
    <property type="match status" value="1"/>
</dbReference>
<dbReference type="EMBL" id="JAPDPJ010000024">
    <property type="protein sequence ID" value="MCW3787150.1"/>
    <property type="molecule type" value="Genomic_DNA"/>
</dbReference>
<dbReference type="Proteomes" id="UP001209229">
    <property type="component" value="Unassembled WGS sequence"/>
</dbReference>
<organism evidence="6 7">
    <name type="scientific">Plebeiibacterium sediminum</name>
    <dbReference type="NCBI Taxonomy" id="2992112"/>
    <lineage>
        <taxon>Bacteria</taxon>
        <taxon>Pseudomonadati</taxon>
        <taxon>Bacteroidota</taxon>
        <taxon>Bacteroidia</taxon>
        <taxon>Marinilabiliales</taxon>
        <taxon>Marinilabiliaceae</taxon>
        <taxon>Plebeiibacterium</taxon>
    </lineage>
</organism>
<evidence type="ECO:0000256" key="2">
    <source>
        <dbReference type="ARBA" id="ARBA00022576"/>
    </source>
</evidence>
<evidence type="ECO:0000259" key="5">
    <source>
        <dbReference type="Pfam" id="PF00155"/>
    </source>
</evidence>
<evidence type="ECO:0000313" key="6">
    <source>
        <dbReference type="EMBL" id="MCW3787150.1"/>
    </source>
</evidence>
<dbReference type="Pfam" id="PF00155">
    <property type="entry name" value="Aminotran_1_2"/>
    <property type="match status" value="1"/>
</dbReference>
<dbReference type="SUPFAM" id="SSF53383">
    <property type="entry name" value="PLP-dependent transferases"/>
    <property type="match status" value="1"/>
</dbReference>
<keyword evidence="2 6" id="KW-0032">Aminotransferase</keyword>
<gene>
    <name evidence="6" type="ORF">OM075_11765</name>
</gene>
<name>A0AAE3M5T1_9BACT</name>
<dbReference type="InterPro" id="IPR015421">
    <property type="entry name" value="PyrdxlP-dep_Trfase_major"/>
</dbReference>
<dbReference type="GO" id="GO:0030170">
    <property type="term" value="F:pyridoxal phosphate binding"/>
    <property type="evidence" value="ECO:0007669"/>
    <property type="project" value="InterPro"/>
</dbReference>
<dbReference type="PANTHER" id="PTHR43807:SF20">
    <property type="entry name" value="FI04487P"/>
    <property type="match status" value="1"/>
</dbReference>
<dbReference type="InterPro" id="IPR051326">
    <property type="entry name" value="Kynurenine-oxoglutarate_AT"/>
</dbReference>
<comment type="caution">
    <text evidence="6">The sequence shown here is derived from an EMBL/GenBank/DDBJ whole genome shotgun (WGS) entry which is preliminary data.</text>
</comment>
<keyword evidence="3" id="KW-0808">Transferase</keyword>
<dbReference type="Gene3D" id="3.40.640.10">
    <property type="entry name" value="Type I PLP-dependent aspartate aminotransferase-like (Major domain)"/>
    <property type="match status" value="1"/>
</dbReference>
<dbReference type="GO" id="GO:0005737">
    <property type="term" value="C:cytoplasm"/>
    <property type="evidence" value="ECO:0007669"/>
    <property type="project" value="TreeGrafter"/>
</dbReference>
<evidence type="ECO:0000256" key="1">
    <source>
        <dbReference type="ARBA" id="ARBA00001933"/>
    </source>
</evidence>
<dbReference type="GO" id="GO:0016212">
    <property type="term" value="F:kynurenine-oxoglutarate transaminase activity"/>
    <property type="evidence" value="ECO:0007669"/>
    <property type="project" value="TreeGrafter"/>
</dbReference>
<keyword evidence="7" id="KW-1185">Reference proteome</keyword>
<sequence>MILDDIQKLSKPSAIAEYARGAGLLNMAENFSMESCQPELTGLLEKYIKPYANEASSKYGLLELRSAIAQKTQQYYDYGYDPEQEITITHGVKPCIFAIMLAMLKEGDEVIIFEPAHKSYDAAINITGAKVVYVELKGPEFRFNWEDVQKVVNPKTRMMIINSPHFPTGSTLSELDVLRLQKIINGTNILILSDESFEHLVFDKEMHQSFSLYPKLRERSIIVSSFNEVFHINNWHIGYCMASAKIMASIRKVISLIGEGSGLPYQMALVDYLENNNNFKGLSKVYQHKRDLLLDGLEESSISFIPAQSSYYQLISRNGKVDETDVDFAHFLMKEKGIAGVPLSYYYHQKTKSKYVRLNFSLPDEDLIKANQLLKSL</sequence>
<accession>A0AAE3M5T1</accession>
<dbReference type="InterPro" id="IPR015422">
    <property type="entry name" value="PyrdxlP-dep_Trfase_small"/>
</dbReference>